<evidence type="ECO:0000313" key="3">
    <source>
        <dbReference type="Proteomes" id="UP000074382"/>
    </source>
</evidence>
<evidence type="ECO:0000256" key="1">
    <source>
        <dbReference type="SAM" id="MobiDB-lite"/>
    </source>
</evidence>
<feature type="region of interest" description="Disordered" evidence="1">
    <location>
        <begin position="39"/>
        <end position="61"/>
    </location>
</feature>
<dbReference type="AlphaFoldDB" id="A0A147KN41"/>
<dbReference type="PATRIC" id="fig|665004.4.peg.2550"/>
<feature type="compositionally biased region" description="Polar residues" evidence="1">
    <location>
        <begin position="169"/>
        <end position="178"/>
    </location>
</feature>
<sequence>MSFTNAHGAACTALVVIAAYGSEYIASGDETESSIDCEFPPEGKTPVREERQAFPDPEPDRRWGWTELITLTDAHGRACTLVATTVGSGAVDESSIDCDYPPPERRPGPSVRESPPDPDPDSDDDRIQLVVFTDAHGRSCTTATSKVGPTEEIDLTCAYPERAEEPADTTPQETPAPR</sequence>
<dbReference type="Proteomes" id="UP000074382">
    <property type="component" value="Unassembled WGS sequence"/>
</dbReference>
<feature type="region of interest" description="Disordered" evidence="1">
    <location>
        <begin position="89"/>
        <end position="178"/>
    </location>
</feature>
<name>A0A147KN41_THECS</name>
<feature type="compositionally biased region" description="Basic and acidic residues" evidence="1">
    <location>
        <begin position="45"/>
        <end position="61"/>
    </location>
</feature>
<dbReference type="EMBL" id="LGEM01000001">
    <property type="protein sequence ID" value="KUP98671.1"/>
    <property type="molecule type" value="Genomic_DNA"/>
</dbReference>
<keyword evidence="3" id="KW-1185">Reference proteome</keyword>
<evidence type="ECO:0000313" key="2">
    <source>
        <dbReference type="EMBL" id="KUP98671.1"/>
    </source>
</evidence>
<comment type="caution">
    <text evidence="2">The sequence shown here is derived from an EMBL/GenBank/DDBJ whole genome shotgun (WGS) entry which is preliminary data.</text>
</comment>
<organism evidence="2 3">
    <name type="scientific">Thermobifida cellulosilytica TB100</name>
    <dbReference type="NCBI Taxonomy" id="665004"/>
    <lineage>
        <taxon>Bacteria</taxon>
        <taxon>Bacillati</taxon>
        <taxon>Actinomycetota</taxon>
        <taxon>Actinomycetes</taxon>
        <taxon>Streptosporangiales</taxon>
        <taxon>Nocardiopsidaceae</taxon>
        <taxon>Thermobifida</taxon>
    </lineage>
</organism>
<gene>
    <name evidence="2" type="ORF">AC529_00035</name>
</gene>
<dbReference type="RefSeq" id="WP_068756441.1">
    <property type="nucleotide sequence ID" value="NZ_KQ950182.1"/>
</dbReference>
<proteinExistence type="predicted"/>
<accession>A0A147KN41</accession>
<reference evidence="3" key="1">
    <citation type="journal article" date="2017" name="Acta Aliment.">
        <title>Plant polysaccharide degrading enzyme system of Thermpbifida cellulosilytica TB100 revealed by de novo genome project data.</title>
        <authorList>
            <person name="Toth A."/>
            <person name="Baka E."/>
            <person name="Luzics S."/>
            <person name="Bata-Vidacs I."/>
            <person name="Nagy I."/>
            <person name="Balint B."/>
            <person name="Herceg R."/>
            <person name="Olasz F."/>
            <person name="Wilk T."/>
            <person name="Nagy T."/>
            <person name="Kriszt B."/>
            <person name="Nagy I."/>
            <person name="Kukolya J."/>
        </authorList>
    </citation>
    <scope>NUCLEOTIDE SEQUENCE [LARGE SCALE GENOMIC DNA]</scope>
    <source>
        <strain evidence="3">TB100</strain>
    </source>
</reference>
<protein>
    <submittedName>
        <fullName evidence="2">Uncharacterized protein</fullName>
    </submittedName>
</protein>